<dbReference type="Pfam" id="PF14111">
    <property type="entry name" value="DUF4283"/>
    <property type="match status" value="1"/>
</dbReference>
<dbReference type="OrthoDB" id="997759at2759"/>
<reference evidence="2 3" key="1">
    <citation type="submission" date="2015-01" db="EMBL/GenBank/DDBJ databases">
        <title>Genome of allotetraploid Gossypium barbadense reveals genomic plasticity and fiber elongation in cotton evolution.</title>
        <authorList>
            <person name="Chen X."/>
            <person name="Liu X."/>
            <person name="Zhao B."/>
            <person name="Zheng H."/>
            <person name="Hu Y."/>
            <person name="Lu G."/>
            <person name="Yang C."/>
            <person name="Chen J."/>
            <person name="Shan C."/>
            <person name="Zhang L."/>
            <person name="Zhou Y."/>
            <person name="Wang L."/>
            <person name="Guo W."/>
            <person name="Bai Y."/>
            <person name="Ruan J."/>
            <person name="Shangguan X."/>
            <person name="Mao Y."/>
            <person name="Jiang J."/>
            <person name="Zhu Y."/>
            <person name="Lei J."/>
            <person name="Kang H."/>
            <person name="Chen S."/>
            <person name="He X."/>
            <person name="Wang R."/>
            <person name="Wang Y."/>
            <person name="Chen J."/>
            <person name="Wang L."/>
            <person name="Yu S."/>
            <person name="Wang B."/>
            <person name="Wei J."/>
            <person name="Song S."/>
            <person name="Lu X."/>
            <person name="Gao Z."/>
            <person name="Gu W."/>
            <person name="Deng X."/>
            <person name="Ma D."/>
            <person name="Wang S."/>
            <person name="Liang W."/>
            <person name="Fang L."/>
            <person name="Cai C."/>
            <person name="Zhu X."/>
            <person name="Zhou B."/>
            <person name="Zhang Y."/>
            <person name="Chen Z."/>
            <person name="Xu S."/>
            <person name="Zhu R."/>
            <person name="Wang S."/>
            <person name="Zhang T."/>
            <person name="Zhao G."/>
        </authorList>
    </citation>
    <scope>NUCLEOTIDE SEQUENCE [LARGE SCALE GENOMIC DNA]</scope>
    <source>
        <strain evidence="3">cv. Xinhai21</strain>
        <tissue evidence="2">Leaf</tissue>
    </source>
</reference>
<dbReference type="InterPro" id="IPR025558">
    <property type="entry name" value="DUF4283"/>
</dbReference>
<gene>
    <name evidence="2" type="ORF">GOBAR_AA39785</name>
</gene>
<accession>A0A2P5VQ47</accession>
<dbReference type="Proteomes" id="UP000239757">
    <property type="component" value="Unassembled WGS sequence"/>
</dbReference>
<sequence length="176" mass="20227">MGDINTMDDDLANLNIMDDEEEPMVMAGDEIANGHLNDFCLVGRVLTDSVVNFPPLKNTLADLWHPLRGVAISEFEGNRILFRFYCDIDLQRIMAEGLARQFGDFIKKFLEYDASMVIRGVSRFMRIGAKGEFERLGQFTRQNRMRRDDRTCRLLEISKGQENGIKMEDTPVEIID</sequence>
<proteinExistence type="predicted"/>
<protein>
    <recommendedName>
        <fullName evidence="1">DUF4283 domain-containing protein</fullName>
    </recommendedName>
</protein>
<evidence type="ECO:0000259" key="1">
    <source>
        <dbReference type="Pfam" id="PF14111"/>
    </source>
</evidence>
<evidence type="ECO:0000313" key="3">
    <source>
        <dbReference type="Proteomes" id="UP000239757"/>
    </source>
</evidence>
<evidence type="ECO:0000313" key="2">
    <source>
        <dbReference type="EMBL" id="PPR80928.1"/>
    </source>
</evidence>
<name>A0A2P5VQ47_GOSBA</name>
<organism evidence="2 3">
    <name type="scientific">Gossypium barbadense</name>
    <name type="common">Sea Island cotton</name>
    <name type="synonym">Hibiscus barbadensis</name>
    <dbReference type="NCBI Taxonomy" id="3634"/>
    <lineage>
        <taxon>Eukaryota</taxon>
        <taxon>Viridiplantae</taxon>
        <taxon>Streptophyta</taxon>
        <taxon>Embryophyta</taxon>
        <taxon>Tracheophyta</taxon>
        <taxon>Spermatophyta</taxon>
        <taxon>Magnoliopsida</taxon>
        <taxon>eudicotyledons</taxon>
        <taxon>Gunneridae</taxon>
        <taxon>Pentapetalae</taxon>
        <taxon>rosids</taxon>
        <taxon>malvids</taxon>
        <taxon>Malvales</taxon>
        <taxon>Malvaceae</taxon>
        <taxon>Malvoideae</taxon>
        <taxon>Gossypium</taxon>
    </lineage>
</organism>
<dbReference type="EMBL" id="KZ671589">
    <property type="protein sequence ID" value="PPR80928.1"/>
    <property type="molecule type" value="Genomic_DNA"/>
</dbReference>
<dbReference type="AlphaFoldDB" id="A0A2P5VQ47"/>
<feature type="domain" description="DUF4283" evidence="1">
    <location>
        <begin position="37"/>
        <end position="97"/>
    </location>
</feature>